<evidence type="ECO:0000313" key="5">
    <source>
        <dbReference type="Proteomes" id="UP000722336"/>
    </source>
</evidence>
<keyword evidence="5" id="KW-1185">Reference proteome</keyword>
<dbReference type="PROSITE" id="PS51371">
    <property type="entry name" value="CBS"/>
    <property type="match status" value="2"/>
</dbReference>
<gene>
    <name evidence="4" type="ORF">KCG44_13215</name>
</gene>
<accession>A0ABS6SIK0</accession>
<feature type="domain" description="CBS" evidence="3">
    <location>
        <begin position="6"/>
        <end position="64"/>
    </location>
</feature>
<dbReference type="CDD" id="cd04623">
    <property type="entry name" value="CBS_pair_bac_euk"/>
    <property type="match status" value="1"/>
</dbReference>
<evidence type="ECO:0000256" key="1">
    <source>
        <dbReference type="ARBA" id="ARBA00023122"/>
    </source>
</evidence>
<evidence type="ECO:0000259" key="3">
    <source>
        <dbReference type="PROSITE" id="PS51371"/>
    </source>
</evidence>
<dbReference type="SMART" id="SM00116">
    <property type="entry name" value="CBS"/>
    <property type="match status" value="2"/>
</dbReference>
<comment type="caution">
    <text evidence="4">The sequence shown here is derived from an EMBL/GenBank/DDBJ whole genome shotgun (WGS) entry which is preliminary data.</text>
</comment>
<reference evidence="4 5" key="1">
    <citation type="submission" date="2021-04" db="EMBL/GenBank/DDBJ databases">
        <authorList>
            <person name="Pira H."/>
            <person name="Risdian C."/>
            <person name="Wink J."/>
        </authorList>
    </citation>
    <scope>NUCLEOTIDE SEQUENCE [LARGE SCALE GENOMIC DNA]</scope>
    <source>
        <strain evidence="4 5">WHA3</strain>
    </source>
</reference>
<evidence type="ECO:0000256" key="2">
    <source>
        <dbReference type="PROSITE-ProRule" id="PRU00703"/>
    </source>
</evidence>
<dbReference type="RefSeq" id="WP_218446577.1">
    <property type="nucleotide sequence ID" value="NZ_JAGSPA010000004.1"/>
</dbReference>
<organism evidence="4 5">
    <name type="scientific">Pacificimonas pallii</name>
    <dbReference type="NCBI Taxonomy" id="2827236"/>
    <lineage>
        <taxon>Bacteria</taxon>
        <taxon>Pseudomonadati</taxon>
        <taxon>Pseudomonadota</taxon>
        <taxon>Alphaproteobacteria</taxon>
        <taxon>Sphingomonadales</taxon>
        <taxon>Sphingosinicellaceae</taxon>
        <taxon>Pacificimonas</taxon>
    </lineage>
</organism>
<dbReference type="PANTHER" id="PTHR43080:SF2">
    <property type="entry name" value="CBS DOMAIN-CONTAINING PROTEIN"/>
    <property type="match status" value="1"/>
</dbReference>
<dbReference type="InterPro" id="IPR044725">
    <property type="entry name" value="CBSX3_CBS_dom"/>
</dbReference>
<dbReference type="InterPro" id="IPR000644">
    <property type="entry name" value="CBS_dom"/>
</dbReference>
<evidence type="ECO:0000313" key="4">
    <source>
        <dbReference type="EMBL" id="MBV7257746.1"/>
    </source>
</evidence>
<dbReference type="Pfam" id="PF00571">
    <property type="entry name" value="CBS"/>
    <property type="match status" value="2"/>
</dbReference>
<proteinExistence type="predicted"/>
<keyword evidence="1 2" id="KW-0129">CBS domain</keyword>
<dbReference type="EMBL" id="JAGSPA010000004">
    <property type="protein sequence ID" value="MBV7257746.1"/>
    <property type="molecule type" value="Genomic_DNA"/>
</dbReference>
<feature type="domain" description="CBS" evidence="3">
    <location>
        <begin position="74"/>
        <end position="130"/>
    </location>
</feature>
<sequence length="141" mass="15150">MFVGNIIEGRGDVISVGPDQSVSEVAKILVEHRIGAVLVMIGDHIAGIVSERDIVRCITERGPGILDGPASAIMTADVITVPPSDPVVSALSRMTRRRIRHLPVVEDAKLLGIVSIGDLVKRRIEEAVREADALKDYIAHS</sequence>
<protein>
    <submittedName>
        <fullName evidence="4">CBS domain-containing protein</fullName>
    </submittedName>
</protein>
<dbReference type="PANTHER" id="PTHR43080">
    <property type="entry name" value="CBS DOMAIN-CONTAINING PROTEIN CBSX3, MITOCHONDRIAL"/>
    <property type="match status" value="1"/>
</dbReference>
<dbReference type="Proteomes" id="UP000722336">
    <property type="component" value="Unassembled WGS sequence"/>
</dbReference>
<dbReference type="InterPro" id="IPR051257">
    <property type="entry name" value="Diverse_CBS-Domain"/>
</dbReference>
<name>A0ABS6SIK0_9SPHN</name>